<proteinExistence type="predicted"/>
<dbReference type="Proteomes" id="UP000800094">
    <property type="component" value="Unassembled WGS sequence"/>
</dbReference>
<dbReference type="OrthoDB" id="3486565at2759"/>
<protein>
    <submittedName>
        <fullName evidence="2">HET-domain-containing protein</fullName>
    </submittedName>
</protein>
<dbReference type="GeneID" id="54578953"/>
<dbReference type="Pfam" id="PF06985">
    <property type="entry name" value="HET"/>
    <property type="match status" value="1"/>
</dbReference>
<dbReference type="InterPro" id="IPR010730">
    <property type="entry name" value="HET"/>
</dbReference>
<name>A0A6A6IU34_9PLEO</name>
<dbReference type="EMBL" id="ML987191">
    <property type="protein sequence ID" value="KAF2253627.1"/>
    <property type="molecule type" value="Genomic_DNA"/>
</dbReference>
<sequence>MVCPNCRSFTRGPYPQSDLRASYSWKHLLKSAKHCECCDILIEGCRGLLGDLHKRESDVKSCDIWLAYEPNHMSNERDCQKLITLNFATGSLSIEYTALQDEHGEASIPSNWHDMPTGRRAANSTASNEAFECVQNWIRECSTEHEFCDGIKDRPLPTRMVDVGLHGGVVRVVETDGQTGEYVALSHCWGKAQIITTTKATLSRRKEQVEFEECSETFYQAIQLTKRLGISKIWIDSLCIVQDDEEDWAREASKMAAFYQNASLTIAATSSDSGNGGLYRTHPDFIVSGLTLNGEPYQLIFRERIDHEMMDAQQSHLSKKFPLLTRAWVLQERILSSRVVHFGPHELFFECKTTSECECGEIEGFEIPIAMPKLMFAEAQNSNNPWYIARAWRAMVGLYTGLSLSYTSDILPAFGGLARQMSTVRSGRYIAGLWTDSMVDDLLWMGSAAKVRPAWRAPYWSWASVVAPIYYSDGPIFWNPDEAEEERPSFEHIAEILGCSAKPKFQDGFGEVVSGELRLRSRWAKATLQYWGPNDTGVSLAAETRPKERSMIYAVQFSETYACQIVPDYAIEKSSNDFVPNSTEVFCIPMSIQSVNLTQQSPRKLYVLVLVQTDSDEETYERIALLVVDERRGLSITGTLEHFSKEVKYFTLV</sequence>
<evidence type="ECO:0000313" key="3">
    <source>
        <dbReference type="Proteomes" id="UP000800094"/>
    </source>
</evidence>
<reference evidence="2" key="1">
    <citation type="journal article" date="2020" name="Stud. Mycol.">
        <title>101 Dothideomycetes genomes: a test case for predicting lifestyles and emergence of pathogens.</title>
        <authorList>
            <person name="Haridas S."/>
            <person name="Albert R."/>
            <person name="Binder M."/>
            <person name="Bloem J."/>
            <person name="Labutti K."/>
            <person name="Salamov A."/>
            <person name="Andreopoulos B."/>
            <person name="Baker S."/>
            <person name="Barry K."/>
            <person name="Bills G."/>
            <person name="Bluhm B."/>
            <person name="Cannon C."/>
            <person name="Castanera R."/>
            <person name="Culley D."/>
            <person name="Daum C."/>
            <person name="Ezra D."/>
            <person name="Gonzalez J."/>
            <person name="Henrissat B."/>
            <person name="Kuo A."/>
            <person name="Liang C."/>
            <person name="Lipzen A."/>
            <person name="Lutzoni F."/>
            <person name="Magnuson J."/>
            <person name="Mondo S."/>
            <person name="Nolan M."/>
            <person name="Ohm R."/>
            <person name="Pangilinan J."/>
            <person name="Park H.-J."/>
            <person name="Ramirez L."/>
            <person name="Alfaro M."/>
            <person name="Sun H."/>
            <person name="Tritt A."/>
            <person name="Yoshinaga Y."/>
            <person name="Zwiers L.-H."/>
            <person name="Turgeon B."/>
            <person name="Goodwin S."/>
            <person name="Spatafora J."/>
            <person name="Crous P."/>
            <person name="Grigoriev I."/>
        </authorList>
    </citation>
    <scope>NUCLEOTIDE SEQUENCE</scope>
    <source>
        <strain evidence="2">CBS 122368</strain>
    </source>
</reference>
<dbReference type="PANTHER" id="PTHR33112">
    <property type="entry name" value="DOMAIN PROTEIN, PUTATIVE-RELATED"/>
    <property type="match status" value="1"/>
</dbReference>
<accession>A0A6A6IU34</accession>
<organism evidence="2 3">
    <name type="scientific">Trematosphaeria pertusa</name>
    <dbReference type="NCBI Taxonomy" id="390896"/>
    <lineage>
        <taxon>Eukaryota</taxon>
        <taxon>Fungi</taxon>
        <taxon>Dikarya</taxon>
        <taxon>Ascomycota</taxon>
        <taxon>Pezizomycotina</taxon>
        <taxon>Dothideomycetes</taxon>
        <taxon>Pleosporomycetidae</taxon>
        <taxon>Pleosporales</taxon>
        <taxon>Massarineae</taxon>
        <taxon>Trematosphaeriaceae</taxon>
        <taxon>Trematosphaeria</taxon>
    </lineage>
</organism>
<feature type="domain" description="Heterokaryon incompatibility" evidence="1">
    <location>
        <begin position="182"/>
        <end position="332"/>
    </location>
</feature>
<dbReference type="RefSeq" id="XP_033688631.1">
    <property type="nucleotide sequence ID" value="XM_033825623.1"/>
</dbReference>
<gene>
    <name evidence="2" type="ORF">BU26DRAFT_477974</name>
</gene>
<dbReference type="AlphaFoldDB" id="A0A6A6IU34"/>
<dbReference type="PANTHER" id="PTHR33112:SF13">
    <property type="entry name" value="HETEROKARYON INCOMPATIBILITY DOMAIN-CONTAINING PROTEIN"/>
    <property type="match status" value="1"/>
</dbReference>
<keyword evidence="3" id="KW-1185">Reference proteome</keyword>
<evidence type="ECO:0000259" key="1">
    <source>
        <dbReference type="Pfam" id="PF06985"/>
    </source>
</evidence>
<evidence type="ECO:0000313" key="2">
    <source>
        <dbReference type="EMBL" id="KAF2253627.1"/>
    </source>
</evidence>